<gene>
    <name evidence="2" type="primary">yyaC</name>
    <name evidence="2" type="ORF">ACFPU1_02450</name>
</gene>
<organism evidence="2 3">
    <name type="scientific">Thalassorhabdus alkalitolerans</name>
    <dbReference type="NCBI Taxonomy" id="2282697"/>
    <lineage>
        <taxon>Bacteria</taxon>
        <taxon>Bacillati</taxon>
        <taxon>Bacillota</taxon>
        <taxon>Bacilli</taxon>
        <taxon>Bacillales</taxon>
        <taxon>Bacillaceae</taxon>
        <taxon>Thalassorhabdus</taxon>
    </lineage>
</organism>
<evidence type="ECO:0000313" key="3">
    <source>
        <dbReference type="Proteomes" id="UP001596142"/>
    </source>
</evidence>
<dbReference type="SUPFAM" id="SSF53163">
    <property type="entry name" value="HybD-like"/>
    <property type="match status" value="1"/>
</dbReference>
<dbReference type="EMBL" id="JBHSOZ010000002">
    <property type="protein sequence ID" value="MFC5711635.1"/>
    <property type="molecule type" value="Genomic_DNA"/>
</dbReference>
<proteinExistence type="predicted"/>
<name>A0ABW0YJS7_9BACI</name>
<dbReference type="NCBIfam" id="TIGR02841">
    <property type="entry name" value="spore_YyaC"/>
    <property type="match status" value="1"/>
</dbReference>
<dbReference type="Proteomes" id="UP001596142">
    <property type="component" value="Unassembled WGS sequence"/>
</dbReference>
<keyword evidence="2" id="KW-0378">Hydrolase</keyword>
<evidence type="ECO:0000256" key="1">
    <source>
        <dbReference type="SAM" id="MobiDB-lite"/>
    </source>
</evidence>
<sequence>MIGKKIRFGQPPYSFQVHIDDEQAVEQLTRSLTSQLKEVPAHRDIVIVCIGTDRSTGDSLGPLAGTLLSKKRRQRLHVYGTLADPVHALNLESVLEQIAVTHDSPFIIAVDACLGRMKNVGKINVAEGPVHPGSAMKKKLPAVGDMHITAIVNVSGMMEYFVLQNTRLHTVMSMAEHIAESLRKTDLRLRDRTVEPAPAPTKTTKSFFPSPSLEVQPIRKS</sequence>
<feature type="region of interest" description="Disordered" evidence="1">
    <location>
        <begin position="194"/>
        <end position="221"/>
    </location>
</feature>
<comment type="caution">
    <text evidence="2">The sequence shown here is derived from an EMBL/GenBank/DDBJ whole genome shotgun (WGS) entry which is preliminary data.</text>
</comment>
<dbReference type="GO" id="GO:0006508">
    <property type="term" value="P:proteolysis"/>
    <property type="evidence" value="ECO:0007669"/>
    <property type="project" value="UniProtKB-KW"/>
</dbReference>
<reference evidence="3" key="1">
    <citation type="journal article" date="2019" name="Int. J. Syst. Evol. Microbiol.">
        <title>The Global Catalogue of Microorganisms (GCM) 10K type strain sequencing project: providing services to taxonomists for standard genome sequencing and annotation.</title>
        <authorList>
            <consortium name="The Broad Institute Genomics Platform"/>
            <consortium name="The Broad Institute Genome Sequencing Center for Infectious Disease"/>
            <person name="Wu L."/>
            <person name="Ma J."/>
        </authorList>
    </citation>
    <scope>NUCLEOTIDE SEQUENCE [LARGE SCALE GENOMIC DNA]</scope>
    <source>
        <strain evidence="3">CECT 7184</strain>
    </source>
</reference>
<dbReference type="InterPro" id="IPR023430">
    <property type="entry name" value="Pept_HybD-like_dom_sf"/>
</dbReference>
<protein>
    <submittedName>
        <fullName evidence="2">Spore protease YyaC</fullName>
    </submittedName>
</protein>
<dbReference type="InterPro" id="IPR009665">
    <property type="entry name" value="YyaC"/>
</dbReference>
<dbReference type="Pfam" id="PF06866">
    <property type="entry name" value="DUF1256"/>
    <property type="match status" value="1"/>
</dbReference>
<keyword evidence="2" id="KW-0645">Protease</keyword>
<keyword evidence="3" id="KW-1185">Reference proteome</keyword>
<dbReference type="GO" id="GO:0008233">
    <property type="term" value="F:peptidase activity"/>
    <property type="evidence" value="ECO:0007669"/>
    <property type="project" value="UniProtKB-KW"/>
</dbReference>
<accession>A0ABW0YJS7</accession>
<evidence type="ECO:0000313" key="2">
    <source>
        <dbReference type="EMBL" id="MFC5711635.1"/>
    </source>
</evidence>
<dbReference type="RefSeq" id="WP_100400489.1">
    <property type="nucleotide sequence ID" value="NZ_JBHSOZ010000002.1"/>
</dbReference>